<dbReference type="GO" id="GO:0005737">
    <property type="term" value="C:cytoplasm"/>
    <property type="evidence" value="ECO:0007669"/>
    <property type="project" value="TreeGrafter"/>
</dbReference>
<organism evidence="3 4">
    <name type="scientific">Sediminivirga luteola</name>
    <dbReference type="NCBI Taxonomy" id="1774748"/>
    <lineage>
        <taxon>Bacteria</taxon>
        <taxon>Bacillati</taxon>
        <taxon>Actinomycetota</taxon>
        <taxon>Actinomycetes</taxon>
        <taxon>Micrococcales</taxon>
        <taxon>Brevibacteriaceae</taxon>
        <taxon>Sediminivirga</taxon>
    </lineage>
</organism>
<gene>
    <name evidence="3" type="ORF">GCM10011333_00630</name>
</gene>
<dbReference type="Gene3D" id="3.30.9.10">
    <property type="entry name" value="D-Amino Acid Oxidase, subunit A, domain 2"/>
    <property type="match status" value="1"/>
</dbReference>
<evidence type="ECO:0000256" key="1">
    <source>
        <dbReference type="ARBA" id="ARBA00023002"/>
    </source>
</evidence>
<dbReference type="Proteomes" id="UP000616114">
    <property type="component" value="Unassembled WGS sequence"/>
</dbReference>
<dbReference type="SUPFAM" id="SSF51905">
    <property type="entry name" value="FAD/NAD(P)-binding domain"/>
    <property type="match status" value="1"/>
</dbReference>
<name>A0A8J2TV14_9MICO</name>
<evidence type="ECO:0000313" key="4">
    <source>
        <dbReference type="Proteomes" id="UP000616114"/>
    </source>
</evidence>
<dbReference type="GO" id="GO:0016491">
    <property type="term" value="F:oxidoreductase activity"/>
    <property type="evidence" value="ECO:0007669"/>
    <property type="project" value="UniProtKB-KW"/>
</dbReference>
<evidence type="ECO:0000313" key="3">
    <source>
        <dbReference type="EMBL" id="GGA01982.1"/>
    </source>
</evidence>
<keyword evidence="1" id="KW-0560">Oxidoreductase</keyword>
<reference evidence="3" key="2">
    <citation type="submission" date="2020-09" db="EMBL/GenBank/DDBJ databases">
        <authorList>
            <person name="Sun Q."/>
            <person name="Zhou Y."/>
        </authorList>
    </citation>
    <scope>NUCLEOTIDE SEQUENCE</scope>
    <source>
        <strain evidence="3">CGMCC 1.12785</strain>
    </source>
</reference>
<dbReference type="InterPro" id="IPR006076">
    <property type="entry name" value="FAD-dep_OxRdtase"/>
</dbReference>
<evidence type="ECO:0000259" key="2">
    <source>
        <dbReference type="Pfam" id="PF01266"/>
    </source>
</evidence>
<proteinExistence type="predicted"/>
<feature type="domain" description="FAD dependent oxidoreductase" evidence="2">
    <location>
        <begin position="9"/>
        <end position="356"/>
    </location>
</feature>
<dbReference type="PANTHER" id="PTHR13847:SF287">
    <property type="entry name" value="FAD-DEPENDENT OXIDOREDUCTASE DOMAIN-CONTAINING PROTEIN 1"/>
    <property type="match status" value="1"/>
</dbReference>
<dbReference type="SUPFAM" id="SSF54373">
    <property type="entry name" value="FAD-linked reductases, C-terminal domain"/>
    <property type="match status" value="1"/>
</dbReference>
<dbReference type="Pfam" id="PF01266">
    <property type="entry name" value="DAO"/>
    <property type="match status" value="1"/>
</dbReference>
<keyword evidence="4" id="KW-1185">Reference proteome</keyword>
<dbReference type="EMBL" id="BMFY01000001">
    <property type="protein sequence ID" value="GGA01982.1"/>
    <property type="molecule type" value="Genomic_DNA"/>
</dbReference>
<dbReference type="RefSeq" id="WP_188548931.1">
    <property type="nucleotide sequence ID" value="NZ_BMFY01000001.1"/>
</dbReference>
<protein>
    <submittedName>
        <fullName evidence="3">FAD-dependent oxidoreductase</fullName>
    </submittedName>
</protein>
<dbReference type="InterPro" id="IPR036188">
    <property type="entry name" value="FAD/NAD-bd_sf"/>
</dbReference>
<dbReference type="AlphaFoldDB" id="A0A8J2TV14"/>
<sequence>MELPASAEVVIIGGGIMGLSIAHRLAADGVRDVVLLEQAQLGSGSTCRAAGGVRAQFSDEINIALGLRGLEVFESFAQDFGQEIDLNQCGYLFLIDEPGALASFEQNVALQNSMGVQSRMLDASEARRLAPSAGMDVLGAAFHPRDGHCTPESVVLGLAAAARRQGVRIVTGCRFEGAGEAEPGSGRRALRTSAGTIQAAAVVCAAGAWSAAIGDAFGVPLPVRPLRRQILVTGPLPDLDPALPFTIDFATSLYFHREGAGLLIGAPEREPTWGFEPRRSDEWLADTAELIAERFPGLSEIDVASGWAGLYEMTPDHNALVGEHADDDGFRFLYAAGFSGHGFLMGPGIGEVMADLYAARPPWVDVSGLSAERFTEGVERPELNIV</sequence>
<comment type="caution">
    <text evidence="3">The sequence shown here is derived from an EMBL/GenBank/DDBJ whole genome shotgun (WGS) entry which is preliminary data.</text>
</comment>
<reference evidence="3" key="1">
    <citation type="journal article" date="2014" name="Int. J. Syst. Evol. Microbiol.">
        <title>Complete genome sequence of Corynebacterium casei LMG S-19264T (=DSM 44701T), isolated from a smear-ripened cheese.</title>
        <authorList>
            <consortium name="US DOE Joint Genome Institute (JGI-PGF)"/>
            <person name="Walter F."/>
            <person name="Albersmeier A."/>
            <person name="Kalinowski J."/>
            <person name="Ruckert C."/>
        </authorList>
    </citation>
    <scope>NUCLEOTIDE SEQUENCE</scope>
    <source>
        <strain evidence="3">CGMCC 1.12785</strain>
    </source>
</reference>
<dbReference type="PANTHER" id="PTHR13847">
    <property type="entry name" value="SARCOSINE DEHYDROGENASE-RELATED"/>
    <property type="match status" value="1"/>
</dbReference>
<accession>A0A8J2TV14</accession>
<dbReference type="Gene3D" id="3.50.50.60">
    <property type="entry name" value="FAD/NAD(P)-binding domain"/>
    <property type="match status" value="1"/>
</dbReference>